<dbReference type="GO" id="GO:0005737">
    <property type="term" value="C:cytoplasm"/>
    <property type="evidence" value="ECO:0007669"/>
    <property type="project" value="UniProtKB-SubCell"/>
</dbReference>
<keyword evidence="10" id="KW-1185">Reference proteome</keyword>
<evidence type="ECO:0000256" key="1">
    <source>
        <dbReference type="ARBA" id="ARBA00007718"/>
    </source>
</evidence>
<keyword evidence="2 7" id="KW-0408">Iron</keyword>
<proteinExistence type="inferred from homology"/>
<dbReference type="GO" id="GO:0046872">
    <property type="term" value="F:metal ion binding"/>
    <property type="evidence" value="ECO:0007669"/>
    <property type="project" value="UniProtKB-KW"/>
</dbReference>
<accession>A0A7H1N6C3</accession>
<evidence type="ECO:0000256" key="6">
    <source>
        <dbReference type="ARBA" id="ARBA00024536"/>
    </source>
</evidence>
<dbReference type="EC" id="4.98.1.1" evidence="7 8"/>
<evidence type="ECO:0000313" key="9">
    <source>
        <dbReference type="EMBL" id="QNT71259.1"/>
    </source>
</evidence>
<keyword evidence="4 7" id="KW-0456">Lyase</keyword>
<comment type="catalytic activity">
    <reaction evidence="7 8">
        <text>heme b + 2 H(+) = protoporphyrin IX + Fe(2+)</text>
        <dbReference type="Rhea" id="RHEA:22584"/>
        <dbReference type="ChEBI" id="CHEBI:15378"/>
        <dbReference type="ChEBI" id="CHEBI:29033"/>
        <dbReference type="ChEBI" id="CHEBI:57306"/>
        <dbReference type="ChEBI" id="CHEBI:60344"/>
        <dbReference type="EC" id="4.98.1.1"/>
    </reaction>
</comment>
<dbReference type="PANTHER" id="PTHR11108">
    <property type="entry name" value="FERROCHELATASE"/>
    <property type="match status" value="1"/>
</dbReference>
<dbReference type="InterPro" id="IPR033644">
    <property type="entry name" value="Ferrochelatase_C"/>
</dbReference>
<dbReference type="PANTHER" id="PTHR11108:SF1">
    <property type="entry name" value="FERROCHELATASE, MITOCHONDRIAL"/>
    <property type="match status" value="1"/>
</dbReference>
<sequence length="355" mass="37233">MVSARIAVVLFNLGGPDSPAAVRPFLFNLFNDAAIIGLPQPLRYLIASLISRRRAVVAAEIYARLGGSSPLLAETRRQAQALQQVLRDGGLDATTFVCMRYWHPMSTQVAAAVAAMAPDLVLLLPLYPQFSTTTTASSLADWRQAAAVAGLVAPTRTVCCYPTQPGLAAAVADLLATALASTDPTQPTRVLFSAHGLPKRVVARGDPYPWQVAATTRAVVVALGRSGLDHVVCYQSRVGPLEWIGPSIEAELERAAADAVQVVVVPIAFVSEHSETLVELDVDYRTRADALGIKGYVRVPTVSCHPVFIDGLAALVQSALSGAGGPAPASGRRLCPADQPGCPCLPSTPAATAPM</sequence>
<dbReference type="GO" id="GO:0006783">
    <property type="term" value="P:heme biosynthetic process"/>
    <property type="evidence" value="ECO:0007669"/>
    <property type="project" value="UniProtKB-UniRule"/>
</dbReference>
<comment type="subcellular location">
    <subcellularLocation>
        <location evidence="7 8">Cytoplasm</location>
    </subcellularLocation>
</comment>
<evidence type="ECO:0000256" key="8">
    <source>
        <dbReference type="RuleBase" id="RU000607"/>
    </source>
</evidence>
<evidence type="ECO:0000256" key="4">
    <source>
        <dbReference type="ARBA" id="ARBA00023239"/>
    </source>
</evidence>
<feature type="binding site" evidence="7">
    <location>
        <position position="275"/>
    </location>
    <ligand>
        <name>Fe(2+)</name>
        <dbReference type="ChEBI" id="CHEBI:29033"/>
    </ligand>
</feature>
<name>A0A7H1N6C3_9PROT</name>
<dbReference type="Proteomes" id="UP000516369">
    <property type="component" value="Chromosome"/>
</dbReference>
<dbReference type="EMBL" id="CP053923">
    <property type="protein sequence ID" value="QNT71259.1"/>
    <property type="molecule type" value="Genomic_DNA"/>
</dbReference>
<dbReference type="NCBIfam" id="TIGR00109">
    <property type="entry name" value="hemH"/>
    <property type="match status" value="1"/>
</dbReference>
<protein>
    <recommendedName>
        <fullName evidence="7 8">Ferrochelatase</fullName>
        <ecNumber evidence="7 8">4.98.1.1</ecNumber>
    </recommendedName>
    <alternativeName>
        <fullName evidence="7">Heme synthase</fullName>
    </alternativeName>
    <alternativeName>
        <fullName evidence="7">Protoheme ferro-lyase</fullName>
    </alternativeName>
</protein>
<dbReference type="AlphaFoldDB" id="A0A7H1N6C3"/>
<dbReference type="InterPro" id="IPR019772">
    <property type="entry name" value="Ferrochelatase_AS"/>
</dbReference>
<evidence type="ECO:0000256" key="5">
    <source>
        <dbReference type="ARBA" id="ARBA00023244"/>
    </source>
</evidence>
<comment type="catalytic activity">
    <reaction evidence="6">
        <text>Fe-coproporphyrin III + 2 H(+) = coproporphyrin III + Fe(2+)</text>
        <dbReference type="Rhea" id="RHEA:49572"/>
        <dbReference type="ChEBI" id="CHEBI:15378"/>
        <dbReference type="ChEBI" id="CHEBI:29033"/>
        <dbReference type="ChEBI" id="CHEBI:68438"/>
        <dbReference type="ChEBI" id="CHEBI:131725"/>
        <dbReference type="EC" id="4.99.1.9"/>
    </reaction>
    <physiologicalReaction direction="right-to-left" evidence="6">
        <dbReference type="Rhea" id="RHEA:49574"/>
    </physiologicalReaction>
</comment>
<dbReference type="InterPro" id="IPR001015">
    <property type="entry name" value="Ferrochelatase"/>
</dbReference>
<evidence type="ECO:0000256" key="2">
    <source>
        <dbReference type="ARBA" id="ARBA00023004"/>
    </source>
</evidence>
<dbReference type="CDD" id="cd03411">
    <property type="entry name" value="Ferrochelatase_N"/>
    <property type="match status" value="1"/>
</dbReference>
<evidence type="ECO:0000256" key="7">
    <source>
        <dbReference type="HAMAP-Rule" id="MF_00323"/>
    </source>
</evidence>
<comment type="pathway">
    <text evidence="7 8">Porphyrin-containing compound metabolism; protoheme biosynthesis; protoheme from protoporphyrin-IX: step 1/1.</text>
</comment>
<keyword evidence="7" id="KW-0479">Metal-binding</keyword>
<dbReference type="CDD" id="cd00419">
    <property type="entry name" value="Ferrochelatase_C"/>
    <property type="match status" value="1"/>
</dbReference>
<reference evidence="9 10" key="1">
    <citation type="submission" date="2020-05" db="EMBL/GenBank/DDBJ databases">
        <title>Complete closed genome sequence of Defluviicoccus vanus.</title>
        <authorList>
            <person name="Bessarab I."/>
            <person name="Arumugam K."/>
            <person name="Maszenan A.M."/>
            <person name="Seviour R.J."/>
            <person name="Williams R.B."/>
        </authorList>
    </citation>
    <scope>NUCLEOTIDE SEQUENCE [LARGE SCALE GENOMIC DNA]</scope>
    <source>
        <strain evidence="9 10">Ben 114</strain>
    </source>
</reference>
<feature type="binding site" evidence="7">
    <location>
        <position position="195"/>
    </location>
    <ligand>
        <name>Fe(2+)</name>
        <dbReference type="ChEBI" id="CHEBI:29033"/>
    </ligand>
</feature>
<dbReference type="InterPro" id="IPR033659">
    <property type="entry name" value="Ferrochelatase_N"/>
</dbReference>
<dbReference type="Gene3D" id="3.40.50.1400">
    <property type="match status" value="2"/>
</dbReference>
<organism evidence="9 10">
    <name type="scientific">Defluviicoccus vanus</name>
    <dbReference type="NCBI Taxonomy" id="111831"/>
    <lineage>
        <taxon>Bacteria</taxon>
        <taxon>Pseudomonadati</taxon>
        <taxon>Pseudomonadota</taxon>
        <taxon>Alphaproteobacteria</taxon>
        <taxon>Rhodospirillales</taxon>
        <taxon>Rhodospirillaceae</taxon>
        <taxon>Defluviicoccus</taxon>
    </lineage>
</organism>
<evidence type="ECO:0000256" key="3">
    <source>
        <dbReference type="ARBA" id="ARBA00023133"/>
    </source>
</evidence>
<dbReference type="SUPFAM" id="SSF53800">
    <property type="entry name" value="Chelatase"/>
    <property type="match status" value="1"/>
</dbReference>
<dbReference type="Pfam" id="PF00762">
    <property type="entry name" value="Ferrochelatase"/>
    <property type="match status" value="1"/>
</dbReference>
<evidence type="ECO:0000313" key="10">
    <source>
        <dbReference type="Proteomes" id="UP000516369"/>
    </source>
</evidence>
<keyword evidence="5 7" id="KW-0627">Porphyrin biosynthesis</keyword>
<keyword evidence="7 8" id="KW-0963">Cytoplasm</keyword>
<dbReference type="GO" id="GO:0004325">
    <property type="term" value="F:ferrochelatase activity"/>
    <property type="evidence" value="ECO:0007669"/>
    <property type="project" value="UniProtKB-UniRule"/>
</dbReference>
<keyword evidence="3 7" id="KW-0350">Heme biosynthesis</keyword>
<gene>
    <name evidence="7 9" type="primary">hemH</name>
    <name evidence="9" type="ORF">HQ394_10480</name>
</gene>
<comment type="function">
    <text evidence="7 8">Catalyzes the ferrous insertion into protoporphyrin IX.</text>
</comment>
<dbReference type="KEGG" id="dvn:HQ394_10480"/>
<dbReference type="UniPathway" id="UPA00252">
    <property type="reaction ID" value="UER00325"/>
</dbReference>
<comment type="similarity">
    <text evidence="1 7 8">Belongs to the ferrochelatase family.</text>
</comment>
<dbReference type="PROSITE" id="PS00534">
    <property type="entry name" value="FERROCHELATASE"/>
    <property type="match status" value="1"/>
</dbReference>
<dbReference type="HAMAP" id="MF_00323">
    <property type="entry name" value="Ferrochelatase"/>
    <property type="match status" value="1"/>
</dbReference>